<dbReference type="EMBL" id="GBRH01167934">
    <property type="protein sequence ID" value="JAE29962.1"/>
    <property type="molecule type" value="Transcribed_RNA"/>
</dbReference>
<name>A0A0A9GZK8_ARUDO</name>
<reference evidence="1" key="2">
    <citation type="journal article" date="2015" name="Data Brief">
        <title>Shoot transcriptome of the giant reed, Arundo donax.</title>
        <authorList>
            <person name="Barrero R.A."/>
            <person name="Guerrero F.D."/>
            <person name="Moolhuijzen P."/>
            <person name="Goolsby J.A."/>
            <person name="Tidwell J."/>
            <person name="Bellgard S.E."/>
            <person name="Bellgard M.I."/>
        </authorList>
    </citation>
    <scope>NUCLEOTIDE SEQUENCE</scope>
    <source>
        <tissue evidence="1">Shoot tissue taken approximately 20 cm above the soil surface</tissue>
    </source>
</reference>
<protein>
    <submittedName>
        <fullName evidence="1">Uncharacterized protein</fullName>
    </submittedName>
</protein>
<accession>A0A0A9GZK8</accession>
<sequence>MYLVELLRVRRRAKAQPL</sequence>
<organism evidence="1">
    <name type="scientific">Arundo donax</name>
    <name type="common">Giant reed</name>
    <name type="synonym">Donax arundinaceus</name>
    <dbReference type="NCBI Taxonomy" id="35708"/>
    <lineage>
        <taxon>Eukaryota</taxon>
        <taxon>Viridiplantae</taxon>
        <taxon>Streptophyta</taxon>
        <taxon>Embryophyta</taxon>
        <taxon>Tracheophyta</taxon>
        <taxon>Spermatophyta</taxon>
        <taxon>Magnoliopsida</taxon>
        <taxon>Liliopsida</taxon>
        <taxon>Poales</taxon>
        <taxon>Poaceae</taxon>
        <taxon>PACMAD clade</taxon>
        <taxon>Arundinoideae</taxon>
        <taxon>Arundineae</taxon>
        <taxon>Arundo</taxon>
    </lineage>
</organism>
<dbReference type="AlphaFoldDB" id="A0A0A9GZK8"/>
<proteinExistence type="predicted"/>
<evidence type="ECO:0000313" key="1">
    <source>
        <dbReference type="EMBL" id="JAE29962.1"/>
    </source>
</evidence>
<reference evidence="1" key="1">
    <citation type="submission" date="2014-09" db="EMBL/GenBank/DDBJ databases">
        <authorList>
            <person name="Magalhaes I.L.F."/>
            <person name="Oliveira U."/>
            <person name="Santos F.R."/>
            <person name="Vidigal T.H.D.A."/>
            <person name="Brescovit A.D."/>
            <person name="Santos A.J."/>
        </authorList>
    </citation>
    <scope>NUCLEOTIDE SEQUENCE</scope>
    <source>
        <tissue evidence="1">Shoot tissue taken approximately 20 cm above the soil surface</tissue>
    </source>
</reference>